<dbReference type="InterPro" id="IPR026487">
    <property type="entry name" value="CHP04141"/>
</dbReference>
<dbReference type="NCBIfam" id="TIGR04141">
    <property type="entry name" value="TIGR04141 family sporadically distributed protein"/>
    <property type="match status" value="1"/>
</dbReference>
<evidence type="ECO:0000313" key="2">
    <source>
        <dbReference type="Proteomes" id="UP000029647"/>
    </source>
</evidence>
<name>A0A090WLC8_NONUL</name>
<organism evidence="1 2">
    <name type="scientific">Nonlabens ulvanivorans</name>
    <name type="common">Persicivirga ulvanivorans</name>
    <dbReference type="NCBI Taxonomy" id="906888"/>
    <lineage>
        <taxon>Bacteria</taxon>
        <taxon>Pseudomonadati</taxon>
        <taxon>Bacteroidota</taxon>
        <taxon>Flavobacteriia</taxon>
        <taxon>Flavobacteriales</taxon>
        <taxon>Flavobacteriaceae</taxon>
        <taxon>Nonlabens</taxon>
    </lineage>
</organism>
<comment type="caution">
    <text evidence="1">The sequence shown here is derived from an EMBL/GenBank/DDBJ whole genome shotgun (WGS) entry which is preliminary data.</text>
</comment>
<evidence type="ECO:0000313" key="1">
    <source>
        <dbReference type="EMBL" id="GAL76224.1"/>
    </source>
</evidence>
<accession>A0A090WLC8</accession>
<dbReference type="EMBL" id="BBNT01000009">
    <property type="protein sequence ID" value="GAL76224.1"/>
    <property type="molecule type" value="Genomic_DNA"/>
</dbReference>
<protein>
    <submittedName>
        <fullName evidence="1">Uncharacterized protein</fullName>
    </submittedName>
</protein>
<proteinExistence type="predicted"/>
<sequence>MNNKFFDSKEFSEIKIFQIERTHHEFNNIGNAEQIINFIVDKHRELVDDTKSIGKKIPKITQDGVDYYSYVYNETLKDSYWKNYLPSSIAKNHSFDVLRISFALFASIKGDIFAIVGGGGIRVITRYLNHRFGLEFYEYLTIPQEDIVISLTARGISGTLTQQSGIYRNGKTLLDSLKFTEIPTKINLELREDLKNSAFSFINFSNDTIYVEIGSYFYIKHSIDFKSLHLLFIEINEIQRKHKPTSISTFSKVKDKTTTEDEFKKILLSELRDDMFNKFGPARSSNPYKFDIDFIHPSKIQEFYECNRFELKAKGRQKPFFETSNRNELYTQCLNYMFNNLDNPNDQREFSTFLLGVRVYGFKDKEKKWKTHAMFLHHITCEIKYQGKPVFLIDSNWYQVKDDFITSINERCINQINKNILKEDFINIPWDSSISDEGDYNLKYKGLPNYHVFDKMLPDNIEFCDIMFEDKNSIYLIHVKDGFDAKIRDVANQITISANRFWNDFNSGSSGYLASIVDTYNNRNPIKIDKDKFLKKFHQNKEIIYVMAYKSKKGKLDLEDRIRKSKSNIAKYSLIQCVQDMSPLYQIKIFDIADV</sequence>
<reference evidence="1 2" key="1">
    <citation type="journal article" date="2014" name="Genome Announc.">
        <title>Draft Genome Sequences of Marine Flavobacterium Nonlabens Strains NR17, NR24, NR27, NR32, NR33, and Ara13.</title>
        <authorList>
            <person name="Nakanishi M."/>
            <person name="Meirelles P."/>
            <person name="Suzuki R."/>
            <person name="Takatani N."/>
            <person name="Mino S."/>
            <person name="Suda W."/>
            <person name="Oshima K."/>
            <person name="Hattori M."/>
            <person name="Ohkuma M."/>
            <person name="Hosokawa M."/>
            <person name="Miyashita K."/>
            <person name="Thompson F.L."/>
            <person name="Niwa A."/>
            <person name="Sawabe T."/>
            <person name="Sawabe T."/>
        </authorList>
    </citation>
    <scope>NUCLEOTIDE SEQUENCE [LARGE SCALE GENOMIC DNA]</scope>
    <source>
        <strain evidence="2">JCM19275</strain>
    </source>
</reference>
<dbReference type="Proteomes" id="UP000029647">
    <property type="component" value="Unassembled WGS sequence"/>
</dbReference>
<dbReference type="Pfam" id="PF19614">
    <property type="entry name" value="DUF6119"/>
    <property type="match status" value="1"/>
</dbReference>
<gene>
    <name evidence="1" type="ORF">JCM19275_630</name>
</gene>
<dbReference type="AlphaFoldDB" id="A0A090WLC8"/>